<sequence>MSLRQPITRVPSTPHGLPAYALRLALYDLYASCYWALVIIVYLYYCIIFTADYAALLFFPELCVVNTSH</sequence>
<evidence type="ECO:0000313" key="2">
    <source>
        <dbReference type="EMBL" id="GFR28991.1"/>
    </source>
</evidence>
<reference evidence="2" key="1">
    <citation type="submission" date="2020-07" db="EMBL/GenBank/DDBJ databases">
        <title>Multicomponent nature underlies the extraordinary mechanical properties of spider dragline silk.</title>
        <authorList>
            <person name="Kono N."/>
            <person name="Nakamura H."/>
            <person name="Mori M."/>
            <person name="Yoshida Y."/>
            <person name="Ohtoshi R."/>
            <person name="Malay A.D."/>
            <person name="Moran D.A.P."/>
            <person name="Tomita M."/>
            <person name="Numata K."/>
            <person name="Arakawa K."/>
        </authorList>
    </citation>
    <scope>NUCLEOTIDE SEQUENCE</scope>
</reference>
<dbReference type="Proteomes" id="UP000887116">
    <property type="component" value="Unassembled WGS sequence"/>
</dbReference>
<evidence type="ECO:0000256" key="1">
    <source>
        <dbReference type="SAM" id="Phobius"/>
    </source>
</evidence>
<protein>
    <submittedName>
        <fullName evidence="2">Uncharacterized protein</fullName>
    </submittedName>
</protein>
<keyword evidence="1" id="KW-0472">Membrane</keyword>
<gene>
    <name evidence="2" type="ORF">TNCT_68721</name>
</gene>
<dbReference type="AlphaFoldDB" id="A0A8X6LZW7"/>
<accession>A0A8X6LZW7</accession>
<comment type="caution">
    <text evidence="2">The sequence shown here is derived from an EMBL/GenBank/DDBJ whole genome shotgun (WGS) entry which is preliminary data.</text>
</comment>
<keyword evidence="1" id="KW-1133">Transmembrane helix</keyword>
<keyword evidence="1" id="KW-0812">Transmembrane</keyword>
<evidence type="ECO:0000313" key="3">
    <source>
        <dbReference type="Proteomes" id="UP000887116"/>
    </source>
</evidence>
<proteinExistence type="predicted"/>
<feature type="transmembrane region" description="Helical" evidence="1">
    <location>
        <begin position="34"/>
        <end position="59"/>
    </location>
</feature>
<organism evidence="2 3">
    <name type="scientific">Trichonephila clavata</name>
    <name type="common">Joro spider</name>
    <name type="synonym">Nephila clavata</name>
    <dbReference type="NCBI Taxonomy" id="2740835"/>
    <lineage>
        <taxon>Eukaryota</taxon>
        <taxon>Metazoa</taxon>
        <taxon>Ecdysozoa</taxon>
        <taxon>Arthropoda</taxon>
        <taxon>Chelicerata</taxon>
        <taxon>Arachnida</taxon>
        <taxon>Araneae</taxon>
        <taxon>Araneomorphae</taxon>
        <taxon>Entelegynae</taxon>
        <taxon>Araneoidea</taxon>
        <taxon>Nephilidae</taxon>
        <taxon>Trichonephila</taxon>
    </lineage>
</organism>
<name>A0A8X6LZW7_TRICU</name>
<dbReference type="EMBL" id="BMAO01019193">
    <property type="protein sequence ID" value="GFR28991.1"/>
    <property type="molecule type" value="Genomic_DNA"/>
</dbReference>
<keyword evidence="3" id="KW-1185">Reference proteome</keyword>